<gene>
    <name evidence="9" type="primary">LOC115884898</name>
</gene>
<dbReference type="PANTHER" id="PTHR10137">
    <property type="entry name" value="V-TYPE PROTON ATPASE SUBUNIT C"/>
    <property type="match status" value="1"/>
</dbReference>
<dbReference type="InterPro" id="IPR004907">
    <property type="entry name" value="ATPase_V1-cplx_csu"/>
</dbReference>
<keyword evidence="4 6" id="KW-0406">Ion transport</keyword>
<dbReference type="InParanoid" id="A0A6J2Y6L3"/>
<reference evidence="9" key="1">
    <citation type="submission" date="2025-08" db="UniProtKB">
        <authorList>
            <consortium name="RefSeq"/>
        </authorList>
    </citation>
    <scope>IDENTIFICATION</scope>
    <source>
        <tissue evidence="9">Gonads</tissue>
    </source>
</reference>
<comment type="function">
    <text evidence="6">Subunit of the V1 complex of vacuolar(H+)-ATPase (V-ATPase), a multisubunit enzyme composed of a peripheral complex (V1) that hydrolyzes ATP and a membrane integral complex (V0) that translocates protons. V-ATPase is responsible for acidifying and maintaining the pH of intracellular compartments and in some cell types, is targeted to the plasma membrane, where it is responsible for acidifying the extracellular environment. Subunit C is necessary for the assembly of the catalytic sector of the enzyme and is likely to have a specific function in its catalytic activity.</text>
</comment>
<evidence type="ECO:0000256" key="6">
    <source>
        <dbReference type="RuleBase" id="RU364010"/>
    </source>
</evidence>
<keyword evidence="8" id="KW-1185">Reference proteome</keyword>
<dbReference type="FunCoup" id="A0A6J2Y6L3">
    <property type="interactions" value="1762"/>
</dbReference>
<feature type="compositionally biased region" description="Basic and acidic residues" evidence="7">
    <location>
        <begin position="14"/>
        <end position="25"/>
    </location>
</feature>
<dbReference type="FunFam" id="3.30.70.1180:FF:000003">
    <property type="entry name" value="V-type proton ATPase subunit C"/>
    <property type="match status" value="1"/>
</dbReference>
<dbReference type="Gene3D" id="3.30.70.100">
    <property type="match status" value="1"/>
</dbReference>
<evidence type="ECO:0000256" key="4">
    <source>
        <dbReference type="ARBA" id="ARBA00023065"/>
    </source>
</evidence>
<dbReference type="PANTHER" id="PTHR10137:SF0">
    <property type="entry name" value="V-TYPE PROTON ATPASE SUBUNIT C"/>
    <property type="match status" value="1"/>
</dbReference>
<dbReference type="RefSeq" id="XP_030759478.1">
    <property type="nucleotide sequence ID" value="XM_030903618.1"/>
</dbReference>
<evidence type="ECO:0000256" key="7">
    <source>
        <dbReference type="SAM" id="MobiDB-lite"/>
    </source>
</evidence>
<dbReference type="Pfam" id="PF03223">
    <property type="entry name" value="V-ATPase_C"/>
    <property type="match status" value="1"/>
</dbReference>
<comment type="subunit">
    <text evidence="6">V-ATPase is a heteromultimeric enzyme made up of two complexes: the ATP-hydrolytic V1 complex and the proton translocation V0 complex. The V1 complex consists of three catalytic AB heterodimers that form a heterohexamer, three peripheral stalks each consisting of EG heterodimers, one central rotor including subunits D and F, and the regulatory subunits C and H. The proton translocation complex V0 consists of the proton transport subunit a, a ring of proteolipid subunits c9c'', rotary subunit d, subunits e and f, and two accessory subunits.</text>
</comment>
<dbReference type="Gene3D" id="3.30.70.1180">
    <property type="entry name" value="Vacuolar atp synthase subunit c, domain 1"/>
    <property type="match status" value="1"/>
</dbReference>
<dbReference type="AlphaFoldDB" id="A0A6J2Y6L3"/>
<proteinExistence type="inferred from homology"/>
<evidence type="ECO:0000256" key="1">
    <source>
        <dbReference type="ARBA" id="ARBA00006138"/>
    </source>
</evidence>
<keyword evidence="3 6" id="KW-0375">Hydrogen ion transport</keyword>
<dbReference type="Proteomes" id="UP000504635">
    <property type="component" value="Unplaced"/>
</dbReference>
<organism evidence="8 9">
    <name type="scientific">Sitophilus oryzae</name>
    <name type="common">Rice weevil</name>
    <name type="synonym">Curculio oryzae</name>
    <dbReference type="NCBI Taxonomy" id="7048"/>
    <lineage>
        <taxon>Eukaryota</taxon>
        <taxon>Metazoa</taxon>
        <taxon>Ecdysozoa</taxon>
        <taxon>Arthropoda</taxon>
        <taxon>Hexapoda</taxon>
        <taxon>Insecta</taxon>
        <taxon>Pterygota</taxon>
        <taxon>Neoptera</taxon>
        <taxon>Endopterygota</taxon>
        <taxon>Coleoptera</taxon>
        <taxon>Polyphaga</taxon>
        <taxon>Cucujiformia</taxon>
        <taxon>Curculionidae</taxon>
        <taxon>Dryophthorinae</taxon>
        <taxon>Sitophilus</taxon>
    </lineage>
</organism>
<dbReference type="GO" id="GO:0000221">
    <property type="term" value="C:vacuolar proton-transporting V-type ATPase, V1 domain"/>
    <property type="evidence" value="ECO:0007669"/>
    <property type="project" value="TreeGrafter"/>
</dbReference>
<evidence type="ECO:0000313" key="8">
    <source>
        <dbReference type="Proteomes" id="UP000504635"/>
    </source>
</evidence>
<name>A0A6J2Y6L3_SITOR</name>
<evidence type="ECO:0000313" key="9">
    <source>
        <dbReference type="RefSeq" id="XP_030759478.1"/>
    </source>
</evidence>
<dbReference type="OrthoDB" id="6605928at2759"/>
<dbReference type="CDD" id="cd14785">
    <property type="entry name" value="V-ATPase_C"/>
    <property type="match status" value="1"/>
</dbReference>
<feature type="region of interest" description="Disordered" evidence="7">
    <location>
        <begin position="1"/>
        <end position="57"/>
    </location>
</feature>
<evidence type="ECO:0000256" key="5">
    <source>
        <dbReference type="ARBA" id="ARBA00071118"/>
    </source>
</evidence>
<dbReference type="SUPFAM" id="SSF118203">
    <property type="entry name" value="Vacuolar ATP synthase subunit C"/>
    <property type="match status" value="1"/>
</dbReference>
<dbReference type="KEGG" id="soy:115884898"/>
<evidence type="ECO:0000256" key="2">
    <source>
        <dbReference type="ARBA" id="ARBA00022448"/>
    </source>
</evidence>
<dbReference type="FunFam" id="3.30.70.100:FF:000002">
    <property type="entry name" value="V-type proton ATPase subunit C"/>
    <property type="match status" value="1"/>
</dbReference>
<keyword evidence="2 6" id="KW-0813">Transport</keyword>
<dbReference type="GeneID" id="115884898"/>
<dbReference type="GO" id="GO:0005765">
    <property type="term" value="C:lysosomal membrane"/>
    <property type="evidence" value="ECO:0007669"/>
    <property type="project" value="TreeGrafter"/>
</dbReference>
<sequence>MLDPLECCMGYTSDQEKSSKDGKNTKDKKKHQQGSENENEDHVHKHKDPHKEPSDEEDINMTEYWLISAPGDKTCQQTWETMNNLTAKQNSLCVNYKFQIPDLKVGTLDQLVGLSDDLGKLDGFVEQVTRKVASYLGEVLEDQRDKLQENLTANNTDLPSYLTRFQWDIAKYPIKQSLRNIADIISKQVGQIDADLKTKSTAYNNLKGSLQSLEKKQTGSLLTRNLADLVKKEHFILDSDYLQTLLVIVPKASFADWNATYEKITDMIVPRSSQLITQDNEYGLYTVTLFKKVIDEFKHHARERKFIVRDFTYDEEQLAAGKSEITKLTTDKKKQFGPLVRWLKVNFSECFCAWIHVKALRVFVESVLRYGLPVNFQAILIHPNKKTMKRLRDVLNQLYGHLDGSVGHQGSHVDNVDIPGLGFGQSEYYPYVYYKINVDMIESKV</sequence>
<dbReference type="CTD" id="36826"/>
<evidence type="ECO:0000256" key="3">
    <source>
        <dbReference type="ARBA" id="ARBA00022781"/>
    </source>
</evidence>
<accession>A0A6J2Y6L3</accession>
<dbReference type="InterPro" id="IPR036132">
    <property type="entry name" value="Vac_ATP_synth_c_sf"/>
</dbReference>
<comment type="similarity">
    <text evidence="1 6">Belongs to the V-ATPase C subunit family.</text>
</comment>
<protein>
    <recommendedName>
        <fullName evidence="5 6">V-type proton ATPase subunit C</fullName>
    </recommendedName>
</protein>
<dbReference type="Gene3D" id="1.20.1460.10">
    <property type="entry name" value="subunit c (vma5p) of the yeast v-atpase, domain 2"/>
    <property type="match status" value="1"/>
</dbReference>
<dbReference type="GO" id="GO:0046961">
    <property type="term" value="F:proton-transporting ATPase activity, rotational mechanism"/>
    <property type="evidence" value="ECO:0007669"/>
    <property type="project" value="InterPro"/>
</dbReference>